<organism evidence="1 2">
    <name type="scientific">Parafrankia soli</name>
    <dbReference type="NCBI Taxonomy" id="2599596"/>
    <lineage>
        <taxon>Bacteria</taxon>
        <taxon>Bacillati</taxon>
        <taxon>Actinomycetota</taxon>
        <taxon>Actinomycetes</taxon>
        <taxon>Frankiales</taxon>
        <taxon>Frankiaceae</taxon>
        <taxon>Parafrankia</taxon>
    </lineage>
</organism>
<evidence type="ECO:0000313" key="2">
    <source>
        <dbReference type="Proteomes" id="UP000179769"/>
    </source>
</evidence>
<sequence>MSLQPKGLPELPAQTVTVARAAFPRGTLAMRLRDRLAEVFVDEPFTGAFGIRGAPGLPPAVLSLVTVLQFTENLTDRQAAVWRSVRSTGSTPSARS</sequence>
<proteinExistence type="predicted"/>
<evidence type="ECO:0000313" key="1">
    <source>
        <dbReference type="EMBL" id="OHV18894.1"/>
    </source>
</evidence>
<dbReference type="AlphaFoldDB" id="A0A1S1PFT8"/>
<dbReference type="OrthoDB" id="4334464at2"/>
<reference evidence="2" key="1">
    <citation type="submission" date="2016-07" db="EMBL/GenBank/DDBJ databases">
        <title>Frankia sp. NRRL B-16219 Genome sequencing.</title>
        <authorList>
            <person name="Ghodhbane-Gtari F."/>
            <person name="Swanson E."/>
            <person name="Gueddou A."/>
            <person name="Louati M."/>
            <person name="Nouioui I."/>
            <person name="Hezbri K."/>
            <person name="Abebe-Akele F."/>
            <person name="Simpson S."/>
            <person name="Morris K."/>
            <person name="Thomas K."/>
            <person name="Gtari M."/>
            <person name="Tisa L.S."/>
        </authorList>
    </citation>
    <scope>NUCLEOTIDE SEQUENCE [LARGE SCALE GENOMIC DNA]</scope>
    <source>
        <strain evidence="2">NRRL B-16219</strain>
    </source>
</reference>
<accession>A0A1S1PFT8</accession>
<name>A0A1S1PFT8_9ACTN</name>
<gene>
    <name evidence="1" type="ORF">BBK14_29665</name>
</gene>
<protein>
    <recommendedName>
        <fullName evidence="3">Transposase InsH N-terminal domain-containing protein</fullName>
    </recommendedName>
</protein>
<keyword evidence="2" id="KW-1185">Reference proteome</keyword>
<dbReference type="RefSeq" id="WP_071067232.1">
    <property type="nucleotide sequence ID" value="NZ_MAXA01000286.1"/>
</dbReference>
<evidence type="ECO:0008006" key="3">
    <source>
        <dbReference type="Google" id="ProtNLM"/>
    </source>
</evidence>
<dbReference type="Proteomes" id="UP000179769">
    <property type="component" value="Unassembled WGS sequence"/>
</dbReference>
<comment type="caution">
    <text evidence="1">The sequence shown here is derived from an EMBL/GenBank/DDBJ whole genome shotgun (WGS) entry which is preliminary data.</text>
</comment>
<dbReference type="EMBL" id="MAXA01000286">
    <property type="protein sequence ID" value="OHV18894.1"/>
    <property type="molecule type" value="Genomic_DNA"/>
</dbReference>